<dbReference type="InterPro" id="IPR037066">
    <property type="entry name" value="Plug_dom_sf"/>
</dbReference>
<sequence length="721" mass="80694">MARLVIPTACLPGLSQLLHRYSTALRTLFRSPFMSLSHPLSKALLALVFVSTATAQEAAPPQDSQTLPEVVVEGKASNLLGTTDGASKGRATQEDFMSRPLMRRGEILETIPGVIITQHAGGGKANQYFLRGFNLDHGTDFSISLDGMPLNMRTHAHGQGYTDLNPVIPELVQAIDYAKGTYTAADGDLSTAGSANFLLWDTMPENILRVEFGEYNYYRALIAGTLPIAAAEQQGMQQGLTYGLEYNYYDGPWQQAEEFNRWNGLLRYFAGDEDNKFSITFMGYRGSWVSTDQIPRRAVTNGTLDRFSTLDPSAGGDSERYSLNMAYEHRDDDVVTRANIYGIYYSLGLFSNFTYFTQGPQGDQFEQSEKRWVFGGQVSRTWEDRDLFGIKSDLTLGFQTRHDLINGIGLYQTTNRKRYATTRQDDIWEGSAGLYGEMVNRWTPWFRTVLGLRGDLYYFDSLESTVNGEDAEWAGIISPKFSAIFGPWHETELYLNFGTGFHSNDARGVTARSLQADPLVRTMGGEIGLRTQAIPELTTTLALFWLQSDSELIYVGDAGTNEPGPGSERYGVELATYWRPNQWFSADAEVAMTYARLKDSGNADRIPNSVPVMFSGGFNVGAQGNADGWFTGLRVRAFTGRPLEETGQIEGRESFMVNATVGYRRKNWEAAVDCLNILNRADNDIEYAYESQLQNEAAPVNDVHFHPVEPRMFRFRVTYRF</sequence>
<dbReference type="Pfam" id="PF07715">
    <property type="entry name" value="Plug"/>
    <property type="match status" value="1"/>
</dbReference>
<dbReference type="InterPro" id="IPR036942">
    <property type="entry name" value="Beta-barrel_TonB_sf"/>
</dbReference>
<dbReference type="Gene3D" id="2.170.130.10">
    <property type="entry name" value="TonB-dependent receptor, plug domain"/>
    <property type="match status" value="1"/>
</dbReference>
<evidence type="ECO:0000256" key="3">
    <source>
        <dbReference type="ARBA" id="ARBA00022452"/>
    </source>
</evidence>
<evidence type="ECO:0000259" key="7">
    <source>
        <dbReference type="Pfam" id="PF07715"/>
    </source>
</evidence>
<evidence type="ECO:0000256" key="5">
    <source>
        <dbReference type="ARBA" id="ARBA00023136"/>
    </source>
</evidence>
<proteinExistence type="predicted"/>
<feature type="domain" description="TonB-dependent receptor plug" evidence="7">
    <location>
        <begin position="92"/>
        <end position="193"/>
    </location>
</feature>
<dbReference type="Proteomes" id="UP001499852">
    <property type="component" value="Unassembled WGS sequence"/>
</dbReference>
<evidence type="ECO:0000256" key="2">
    <source>
        <dbReference type="ARBA" id="ARBA00022448"/>
    </source>
</evidence>
<keyword evidence="6" id="KW-0998">Cell outer membrane</keyword>
<protein>
    <submittedName>
        <fullName evidence="8">TonB-dependent receptor</fullName>
    </submittedName>
</protein>
<comment type="caution">
    <text evidence="8">The sequence shown here is derived from an EMBL/GenBank/DDBJ whole genome shotgun (WGS) entry which is preliminary data.</text>
</comment>
<accession>A0ABP9P7S7</accession>
<keyword evidence="9" id="KW-1185">Reference proteome</keyword>
<comment type="subcellular location">
    <subcellularLocation>
        <location evidence="1">Cell outer membrane</location>
        <topology evidence="1">Multi-pass membrane protein</topology>
    </subcellularLocation>
</comment>
<dbReference type="EMBL" id="BAABIA010000003">
    <property type="protein sequence ID" value="GAA5138876.1"/>
    <property type="molecule type" value="Genomic_DNA"/>
</dbReference>
<evidence type="ECO:0000256" key="1">
    <source>
        <dbReference type="ARBA" id="ARBA00004571"/>
    </source>
</evidence>
<keyword evidence="5" id="KW-0472">Membrane</keyword>
<name>A0ABP9P7S7_9BACT</name>
<organism evidence="8 9">
    <name type="scientific">Prosthecobacter algae</name>
    <dbReference type="NCBI Taxonomy" id="1144682"/>
    <lineage>
        <taxon>Bacteria</taxon>
        <taxon>Pseudomonadati</taxon>
        <taxon>Verrucomicrobiota</taxon>
        <taxon>Verrucomicrobiia</taxon>
        <taxon>Verrucomicrobiales</taxon>
        <taxon>Verrucomicrobiaceae</taxon>
        <taxon>Prosthecobacter</taxon>
    </lineage>
</organism>
<evidence type="ECO:0000313" key="9">
    <source>
        <dbReference type="Proteomes" id="UP001499852"/>
    </source>
</evidence>
<reference evidence="9" key="1">
    <citation type="journal article" date="2019" name="Int. J. Syst. Evol. Microbiol.">
        <title>The Global Catalogue of Microorganisms (GCM) 10K type strain sequencing project: providing services to taxonomists for standard genome sequencing and annotation.</title>
        <authorList>
            <consortium name="The Broad Institute Genomics Platform"/>
            <consortium name="The Broad Institute Genome Sequencing Center for Infectious Disease"/>
            <person name="Wu L."/>
            <person name="Ma J."/>
        </authorList>
    </citation>
    <scope>NUCLEOTIDE SEQUENCE [LARGE SCALE GENOMIC DNA]</scope>
    <source>
        <strain evidence="9">JCM 18053</strain>
    </source>
</reference>
<evidence type="ECO:0000313" key="8">
    <source>
        <dbReference type="EMBL" id="GAA5138876.1"/>
    </source>
</evidence>
<keyword evidence="8" id="KW-0675">Receptor</keyword>
<dbReference type="InterPro" id="IPR012910">
    <property type="entry name" value="Plug_dom"/>
</dbReference>
<keyword evidence="2" id="KW-0813">Transport</keyword>
<gene>
    <name evidence="8" type="ORF">GCM10023213_18580</name>
</gene>
<dbReference type="PANTHER" id="PTHR30069">
    <property type="entry name" value="TONB-DEPENDENT OUTER MEMBRANE RECEPTOR"/>
    <property type="match status" value="1"/>
</dbReference>
<dbReference type="PANTHER" id="PTHR30069:SF36">
    <property type="entry name" value="BLL6948 PROTEIN"/>
    <property type="match status" value="1"/>
</dbReference>
<keyword evidence="3" id="KW-1134">Transmembrane beta strand</keyword>
<dbReference type="Gene3D" id="2.40.170.20">
    <property type="entry name" value="TonB-dependent receptor, beta-barrel domain"/>
    <property type="match status" value="1"/>
</dbReference>
<evidence type="ECO:0000256" key="4">
    <source>
        <dbReference type="ARBA" id="ARBA00022692"/>
    </source>
</evidence>
<evidence type="ECO:0000256" key="6">
    <source>
        <dbReference type="ARBA" id="ARBA00023237"/>
    </source>
</evidence>
<keyword evidence="4" id="KW-0812">Transmembrane</keyword>
<dbReference type="SUPFAM" id="SSF56935">
    <property type="entry name" value="Porins"/>
    <property type="match status" value="1"/>
</dbReference>
<dbReference type="InterPro" id="IPR039426">
    <property type="entry name" value="TonB-dep_rcpt-like"/>
</dbReference>